<evidence type="ECO:0000313" key="3">
    <source>
        <dbReference type="EMBL" id="CDW86018.1"/>
    </source>
</evidence>
<dbReference type="PANTHER" id="PTHR45964">
    <property type="entry name" value="WSCD FAMILY MEMBER CG9164"/>
    <property type="match status" value="1"/>
</dbReference>
<evidence type="ECO:0000256" key="1">
    <source>
        <dbReference type="ARBA" id="ARBA00010236"/>
    </source>
</evidence>
<dbReference type="Proteomes" id="UP000039865">
    <property type="component" value="Unassembled WGS sequence"/>
</dbReference>
<dbReference type="EMBL" id="CCKQ01014267">
    <property type="protein sequence ID" value="CDW86018.1"/>
    <property type="molecule type" value="Genomic_DNA"/>
</dbReference>
<gene>
    <name evidence="3" type="primary">Contig15961.g17009</name>
    <name evidence="3" type="ORF">STYLEM_15109</name>
</gene>
<feature type="domain" description="Sulfotransferase" evidence="2">
    <location>
        <begin position="185"/>
        <end position="318"/>
    </location>
</feature>
<name>A0A078AYZ2_STYLE</name>
<dbReference type="InParanoid" id="A0A078AYZ2"/>
<proteinExistence type="inferred from homology"/>
<sequence>METQVNQDISKLGFCDLHNIDLSPYHQVSSIFAPNIFDQMFIDAVNLVIDTKKRGAHHVDIRDILHDRLPHPGLVFIVTHDLLVKGTLFINQQANRQVSYNSGKYLNKLSSPKESLQDEDQWMIETPPMFLDGHPLNNRILLATFPRTGNSFLRQYLENITNIVTGTDMDFAVNYELGLNGFKGNRIVATIRNPLDTLVSRYELVCTHLQSYKLSDQYYEQNRDQFQAFVQSSMAAQQQHALQLIEECKAEGIPLHFIRYEDLLYKPKETLEDLFKFMMGCENIEGSLVQQLIEKAVYTMNKGKTIYKVQNTGINKHRSKYNQEMINQVASELHWFNHFFGYTQMDGNDENSFDVFQYDEETKNQEIYLQYLNHNKQAMKQSLNGHLENWFTTYKPGKILENHAGFQGVINLP</sequence>
<reference evidence="3 4" key="1">
    <citation type="submission" date="2014-06" db="EMBL/GenBank/DDBJ databases">
        <authorList>
            <person name="Swart Estienne"/>
        </authorList>
    </citation>
    <scope>NUCLEOTIDE SEQUENCE [LARGE SCALE GENOMIC DNA]</scope>
    <source>
        <strain evidence="3 4">130c</strain>
    </source>
</reference>
<dbReference type="Pfam" id="PF00685">
    <property type="entry name" value="Sulfotransfer_1"/>
    <property type="match status" value="1"/>
</dbReference>
<dbReference type="InterPro" id="IPR027417">
    <property type="entry name" value="P-loop_NTPase"/>
</dbReference>
<comment type="similarity">
    <text evidence="1">Belongs to the WSCD family.</text>
</comment>
<protein>
    <submittedName>
        <fullName evidence="3">Fbox domain containing protein</fullName>
    </submittedName>
</protein>
<dbReference type="GO" id="GO:0008146">
    <property type="term" value="F:sulfotransferase activity"/>
    <property type="evidence" value="ECO:0007669"/>
    <property type="project" value="InterPro"/>
</dbReference>
<dbReference type="PANTHER" id="PTHR45964:SF5">
    <property type="entry name" value="WSCD FAMILY MEMBER CG9164"/>
    <property type="match status" value="1"/>
</dbReference>
<dbReference type="AlphaFoldDB" id="A0A078AYZ2"/>
<dbReference type="SUPFAM" id="SSF52540">
    <property type="entry name" value="P-loop containing nucleoside triphosphate hydrolases"/>
    <property type="match status" value="1"/>
</dbReference>
<dbReference type="InterPro" id="IPR051589">
    <property type="entry name" value="Sialate-O-sulfotransferase"/>
</dbReference>
<dbReference type="InterPro" id="IPR000863">
    <property type="entry name" value="Sulfotransferase_dom"/>
</dbReference>
<keyword evidence="4" id="KW-1185">Reference proteome</keyword>
<evidence type="ECO:0000259" key="2">
    <source>
        <dbReference type="Pfam" id="PF00685"/>
    </source>
</evidence>
<dbReference type="Gene3D" id="3.40.50.300">
    <property type="entry name" value="P-loop containing nucleotide triphosphate hydrolases"/>
    <property type="match status" value="1"/>
</dbReference>
<organism evidence="3 4">
    <name type="scientific">Stylonychia lemnae</name>
    <name type="common">Ciliate</name>
    <dbReference type="NCBI Taxonomy" id="5949"/>
    <lineage>
        <taxon>Eukaryota</taxon>
        <taxon>Sar</taxon>
        <taxon>Alveolata</taxon>
        <taxon>Ciliophora</taxon>
        <taxon>Intramacronucleata</taxon>
        <taxon>Spirotrichea</taxon>
        <taxon>Stichotrichia</taxon>
        <taxon>Sporadotrichida</taxon>
        <taxon>Oxytrichidae</taxon>
        <taxon>Stylonychinae</taxon>
        <taxon>Stylonychia</taxon>
    </lineage>
</organism>
<evidence type="ECO:0000313" key="4">
    <source>
        <dbReference type="Proteomes" id="UP000039865"/>
    </source>
</evidence>
<dbReference type="OrthoDB" id="5985073at2759"/>
<accession>A0A078AYZ2</accession>